<sequence>MSDSYEVRFGVDKAQGRDGINDEISEPIEIENSVHVETLTKNEEPIEKKEVAIKPEEPKEKVRIDPVQQTFTEIVVWAMYNDIAVSDLARSNLKRYEGLSSATQTLKLRVEELSVLSDLAGAKNMSEAMAKSVPNDWLQRGYGIVSFKVDYVHLSAFEDEIPGVLVERDNHSRNLKDNENENDLPKLYSLTMTIQNMEVDMLSIGVVYSVTLLDFVPPPCPEADVEVADESDDEDTESL</sequence>
<comment type="caution">
    <text evidence="1">The sequence shown here is derived from an EMBL/GenBank/DDBJ whole genome shotgun (WGS) entry which is preliminary data.</text>
</comment>
<dbReference type="AlphaFoldDB" id="A0A4Z1GL60"/>
<evidence type="ECO:0000313" key="1">
    <source>
        <dbReference type="EMBL" id="TGO37008.1"/>
    </source>
</evidence>
<keyword evidence="2" id="KW-1185">Reference proteome</keyword>
<name>A0A4Z1GL60_9HELO</name>
<dbReference type="EMBL" id="PQXK01000108">
    <property type="protein sequence ID" value="TGO37008.1"/>
    <property type="molecule type" value="Genomic_DNA"/>
</dbReference>
<evidence type="ECO:0000313" key="2">
    <source>
        <dbReference type="Proteomes" id="UP000297814"/>
    </source>
</evidence>
<reference evidence="1 2" key="1">
    <citation type="submission" date="2017-12" db="EMBL/GenBank/DDBJ databases">
        <title>Comparative genomics of Botrytis spp.</title>
        <authorList>
            <person name="Valero-Jimenez C.A."/>
            <person name="Tapia P."/>
            <person name="Veloso J."/>
            <person name="Silva-Moreno E."/>
            <person name="Staats M."/>
            <person name="Valdes J.H."/>
            <person name="Van Kan J.A.L."/>
        </authorList>
    </citation>
    <scope>NUCLEOTIDE SEQUENCE [LARGE SCALE GENOMIC DNA]</scope>
    <source>
        <strain evidence="1 2">Bh0001</strain>
    </source>
</reference>
<organism evidence="1 2">
    <name type="scientific">Botrytis hyacinthi</name>
    <dbReference type="NCBI Taxonomy" id="278943"/>
    <lineage>
        <taxon>Eukaryota</taxon>
        <taxon>Fungi</taxon>
        <taxon>Dikarya</taxon>
        <taxon>Ascomycota</taxon>
        <taxon>Pezizomycotina</taxon>
        <taxon>Leotiomycetes</taxon>
        <taxon>Helotiales</taxon>
        <taxon>Sclerotiniaceae</taxon>
        <taxon>Botrytis</taxon>
    </lineage>
</organism>
<proteinExistence type="predicted"/>
<dbReference type="Proteomes" id="UP000297814">
    <property type="component" value="Unassembled WGS sequence"/>
</dbReference>
<gene>
    <name evidence="1" type="ORF">BHYA_0108g00040</name>
</gene>
<accession>A0A4Z1GL60</accession>
<protein>
    <submittedName>
        <fullName evidence="1">Uncharacterized protein</fullName>
    </submittedName>
</protein>